<accession>A0A061GH59</accession>
<keyword evidence="4" id="KW-1185">Reference proteome</keyword>
<proteinExistence type="predicted"/>
<organism evidence="3 4">
    <name type="scientific">Theobroma cacao</name>
    <name type="common">Cacao</name>
    <name type="synonym">Cocoa</name>
    <dbReference type="NCBI Taxonomy" id="3641"/>
    <lineage>
        <taxon>Eukaryota</taxon>
        <taxon>Viridiplantae</taxon>
        <taxon>Streptophyta</taxon>
        <taxon>Embryophyta</taxon>
        <taxon>Tracheophyta</taxon>
        <taxon>Spermatophyta</taxon>
        <taxon>Magnoliopsida</taxon>
        <taxon>eudicotyledons</taxon>
        <taxon>Gunneridae</taxon>
        <taxon>Pentapetalae</taxon>
        <taxon>rosids</taxon>
        <taxon>malvids</taxon>
        <taxon>Malvales</taxon>
        <taxon>Malvaceae</taxon>
        <taxon>Byttnerioideae</taxon>
        <taxon>Theobroma</taxon>
    </lineage>
</organism>
<dbReference type="GO" id="GO:0008233">
    <property type="term" value="F:peptidase activity"/>
    <property type="evidence" value="ECO:0007669"/>
    <property type="project" value="UniProtKB-KW"/>
</dbReference>
<dbReference type="InterPro" id="IPR005162">
    <property type="entry name" value="Retrotrans_gag_dom"/>
</dbReference>
<feature type="compositionally biased region" description="Pro residues" evidence="1">
    <location>
        <begin position="20"/>
        <end position="35"/>
    </location>
</feature>
<keyword evidence="3" id="KW-0645">Protease</keyword>
<name>A0A061GH59_THECC</name>
<evidence type="ECO:0000259" key="2">
    <source>
        <dbReference type="Pfam" id="PF03732"/>
    </source>
</evidence>
<gene>
    <name evidence="3" type="ORF">TCM_027978</name>
</gene>
<dbReference type="Pfam" id="PF03732">
    <property type="entry name" value="Retrotrans_gag"/>
    <property type="match status" value="1"/>
</dbReference>
<reference evidence="3 4" key="1">
    <citation type="journal article" date="2013" name="Genome Biol.">
        <title>The genome sequence of the most widely cultivated cacao type and its use to identify candidate genes regulating pod color.</title>
        <authorList>
            <person name="Motamayor J.C."/>
            <person name="Mockaitis K."/>
            <person name="Schmutz J."/>
            <person name="Haiminen N."/>
            <person name="Iii D.L."/>
            <person name="Cornejo O."/>
            <person name="Findley S.D."/>
            <person name="Zheng P."/>
            <person name="Utro F."/>
            <person name="Royaert S."/>
            <person name="Saski C."/>
            <person name="Jenkins J."/>
            <person name="Podicheti R."/>
            <person name="Zhao M."/>
            <person name="Scheffler B.E."/>
            <person name="Stack J.C."/>
            <person name="Feltus F.A."/>
            <person name="Mustiga G.M."/>
            <person name="Amores F."/>
            <person name="Phillips W."/>
            <person name="Marelli J.P."/>
            <person name="May G.D."/>
            <person name="Shapiro H."/>
            <person name="Ma J."/>
            <person name="Bustamante C.D."/>
            <person name="Schnell R.J."/>
            <person name="Main D."/>
            <person name="Gilbert D."/>
            <person name="Parida L."/>
            <person name="Kuhn D.N."/>
        </authorList>
    </citation>
    <scope>NUCLEOTIDE SEQUENCE [LARGE SCALE GENOMIC DNA]</scope>
    <source>
        <strain evidence="4">cv. Matina 1-6</strain>
    </source>
</reference>
<dbReference type="HOGENOM" id="CLU_1725607_0_0_1"/>
<dbReference type="STRING" id="3641.A0A061GH59"/>
<dbReference type="GO" id="GO:0006508">
    <property type="term" value="P:proteolysis"/>
    <property type="evidence" value="ECO:0007669"/>
    <property type="project" value="UniProtKB-KW"/>
</dbReference>
<protein>
    <submittedName>
        <fullName evidence="3">Gag protease polyprotein</fullName>
    </submittedName>
</protein>
<dbReference type="InParanoid" id="A0A061GH59"/>
<sequence>MEEKSAASTIRAAPAVEQPESPPHPPPPTGIPAMPPEVAQALAVFFIAMAGQAQTGQVPPIVPPATPTVPPMPDISISKKLKEAREFDGQYYTHFHQKEKRREFLDLKQGNLTVEEYKARFNELMLYVPDLVKSEQDQASYFEEELRNEIRE</sequence>
<evidence type="ECO:0000313" key="3">
    <source>
        <dbReference type="EMBL" id="EOY26399.1"/>
    </source>
</evidence>
<dbReference type="Proteomes" id="UP000026915">
    <property type="component" value="Chromosome 6"/>
</dbReference>
<evidence type="ECO:0000313" key="4">
    <source>
        <dbReference type="Proteomes" id="UP000026915"/>
    </source>
</evidence>
<dbReference type="EMBL" id="CM001884">
    <property type="protein sequence ID" value="EOY26399.1"/>
    <property type="molecule type" value="Genomic_DNA"/>
</dbReference>
<dbReference type="AlphaFoldDB" id="A0A061GH59"/>
<feature type="domain" description="Retrotransposon gag" evidence="2">
    <location>
        <begin position="85"/>
        <end position="142"/>
    </location>
</feature>
<evidence type="ECO:0000256" key="1">
    <source>
        <dbReference type="SAM" id="MobiDB-lite"/>
    </source>
</evidence>
<dbReference type="Gramene" id="EOY26399">
    <property type="protein sequence ID" value="EOY26399"/>
    <property type="gene ID" value="TCM_027978"/>
</dbReference>
<feature type="region of interest" description="Disordered" evidence="1">
    <location>
        <begin position="1"/>
        <end position="35"/>
    </location>
</feature>
<keyword evidence="3" id="KW-0378">Hydrolase</keyword>